<keyword evidence="1" id="KW-0645">Protease</keyword>
<protein>
    <submittedName>
        <fullName evidence="1">Carboxypeptidase-like, regulatory region</fullName>
    </submittedName>
</protein>
<sequence length="415" mass="49003">MKRCIFLIVIALFSIHVIAQEKFIIEGRIIDKETKTPLVYASIIFSDKSLGTTTDENGNFTFPLFDTKLSDSISITYMGYKPIKLTVAESMKLKEFELIQDAFELNEVVINTENINLKQLIKETVKSYNKNRREQPHIAIAHYREKAKKDHEYIMYMESIGYSIYAGTMKDATLLSNYKFFCENTKAYVSNSEWKQYKSLPYELPAPSGGANLNIFRYIELYGLLSEKHYRGYSYKIDSTYLFNNNIVYSIRFKGDIAEGTIHIFKESKEIFKIECTTNKYWSRAFHKLLTAKVRIAFNYFENTPFVSSINAHYENQNLLYQNDLEILVQKFQKFSLNENEYWSLNNYDGNPYIQYDPQEWRDLGITKDKDHEKIESDIPSLEKEFQDYSGRWFFVNAQREEIARTVIRRLKENF</sequence>
<dbReference type="eggNOG" id="COG4772">
    <property type="taxonomic scope" value="Bacteria"/>
</dbReference>
<reference evidence="1 2" key="1">
    <citation type="journal article" date="2010" name="BMC Genomics">
        <title>The complete genome of Zunongwangia profunda SM-A87 reveals its adaptation to the deep-sea environment and ecological role in sedimentary organic nitrogen degradation.</title>
        <authorList>
            <person name="Qin Q.L."/>
            <person name="Zhang X.Y."/>
            <person name="Wang X.M."/>
            <person name="Liu G.M."/>
            <person name="Chen X.L."/>
            <person name="Xie B.B."/>
            <person name="Dang H.Y."/>
            <person name="Zhou B.C."/>
            <person name="Yu J."/>
            <person name="Zhang Y.Z."/>
        </authorList>
    </citation>
    <scope>NUCLEOTIDE SEQUENCE [LARGE SCALE GENOMIC DNA]</scope>
    <source>
        <strain evidence="2">DSM 18752 / CCTCC AB 206139 / SM-A87</strain>
    </source>
</reference>
<dbReference type="InterPro" id="IPR008969">
    <property type="entry name" value="CarboxyPept-like_regulatory"/>
</dbReference>
<dbReference type="Gene3D" id="2.60.40.1120">
    <property type="entry name" value="Carboxypeptidase-like, regulatory domain"/>
    <property type="match status" value="1"/>
</dbReference>
<dbReference type="Pfam" id="PF13715">
    <property type="entry name" value="CarbopepD_reg_2"/>
    <property type="match status" value="1"/>
</dbReference>
<dbReference type="RefSeq" id="WP_013070816.1">
    <property type="nucleotide sequence ID" value="NC_014041.1"/>
</dbReference>
<dbReference type="GO" id="GO:0004180">
    <property type="term" value="F:carboxypeptidase activity"/>
    <property type="evidence" value="ECO:0007669"/>
    <property type="project" value="UniProtKB-KW"/>
</dbReference>
<evidence type="ECO:0000313" key="2">
    <source>
        <dbReference type="Proteomes" id="UP000001654"/>
    </source>
</evidence>
<proteinExistence type="predicted"/>
<dbReference type="EMBL" id="CP001650">
    <property type="protein sequence ID" value="ADF51664.1"/>
    <property type="molecule type" value="Genomic_DNA"/>
</dbReference>
<accession>D5BJJ8</accession>
<dbReference type="SUPFAM" id="SSF49464">
    <property type="entry name" value="Carboxypeptidase regulatory domain-like"/>
    <property type="match status" value="1"/>
</dbReference>
<dbReference type="Proteomes" id="UP000001654">
    <property type="component" value="Chromosome"/>
</dbReference>
<keyword evidence="1" id="KW-0121">Carboxypeptidase</keyword>
<dbReference type="AlphaFoldDB" id="D5BJJ8"/>
<dbReference type="KEGG" id="zpr:ZPR_1328"/>
<keyword evidence="1" id="KW-0378">Hydrolase</keyword>
<name>D5BJJ8_ZUNPS</name>
<evidence type="ECO:0000313" key="1">
    <source>
        <dbReference type="EMBL" id="ADF51664.1"/>
    </source>
</evidence>
<dbReference type="OrthoDB" id="1164701at2"/>
<dbReference type="HOGENOM" id="CLU_662139_0_0_10"/>
<keyword evidence="2" id="KW-1185">Reference proteome</keyword>
<gene>
    <name evidence="1" type="ordered locus">ZPR_1328</name>
</gene>
<organism evidence="1 2">
    <name type="scientific">Zunongwangia profunda (strain DSM 18752 / CCTCC AB 206139 / SM-A87)</name>
    <name type="common">Wangia profunda</name>
    <dbReference type="NCBI Taxonomy" id="655815"/>
    <lineage>
        <taxon>Bacteria</taxon>
        <taxon>Pseudomonadati</taxon>
        <taxon>Bacteroidota</taxon>
        <taxon>Flavobacteriia</taxon>
        <taxon>Flavobacteriales</taxon>
        <taxon>Flavobacteriaceae</taxon>
        <taxon>Zunongwangia</taxon>
    </lineage>
</organism>
<dbReference type="STRING" id="655815.ZPR_1328"/>